<dbReference type="EMBL" id="CP036274">
    <property type="protein sequence ID" value="QDU31556.1"/>
    <property type="molecule type" value="Genomic_DNA"/>
</dbReference>
<keyword evidence="2" id="KW-0378">Hydrolase</keyword>
<dbReference type="GO" id="GO:0006508">
    <property type="term" value="P:proteolysis"/>
    <property type="evidence" value="ECO:0007669"/>
    <property type="project" value="UniProtKB-KW"/>
</dbReference>
<organism evidence="2 3">
    <name type="scientific">Anatilimnocola aggregata</name>
    <dbReference type="NCBI Taxonomy" id="2528021"/>
    <lineage>
        <taxon>Bacteria</taxon>
        <taxon>Pseudomonadati</taxon>
        <taxon>Planctomycetota</taxon>
        <taxon>Planctomycetia</taxon>
        <taxon>Pirellulales</taxon>
        <taxon>Pirellulaceae</taxon>
        <taxon>Anatilimnocola</taxon>
    </lineage>
</organism>
<dbReference type="OrthoDB" id="9806457at2"/>
<proteinExistence type="predicted"/>
<dbReference type="PANTHER" id="PTHR46732">
    <property type="entry name" value="ATP-DEPENDENT PROTEASE LA (LON) DOMAIN PROTEIN"/>
    <property type="match status" value="1"/>
</dbReference>
<dbReference type="SUPFAM" id="SSF88697">
    <property type="entry name" value="PUA domain-like"/>
    <property type="match status" value="1"/>
</dbReference>
<sequence length="232" mass="26092">MAEIDSSTPFLQSFSGRVRLFPLPNLVLFPHTVQSLHIFEPRYVEMVEESLAGDQLLAPVWLQPGWERSYDGRPPVAPVACLGRIISHHRLPDGRINLLLQGMRRAAIRRELPATRAFRQAEVDLLDDFYPSSGSARRHQMQQALIDLTRDLLPNRDVLNEQFDELLASPGSLGLMTDVFAFGLSLSLAVKQQLLADWNVDRRARVLIEKLKAIQLASPLVGPPFLPPFSLN</sequence>
<dbReference type="SMART" id="SM00464">
    <property type="entry name" value="LON"/>
    <property type="match status" value="1"/>
</dbReference>
<dbReference type="RefSeq" id="WP_145098892.1">
    <property type="nucleotide sequence ID" value="NZ_CP036274.1"/>
</dbReference>
<keyword evidence="2" id="KW-0645">Protease</keyword>
<dbReference type="Proteomes" id="UP000315017">
    <property type="component" value="Chromosome"/>
</dbReference>
<name>A0A517YMU7_9BACT</name>
<dbReference type="PANTHER" id="PTHR46732:SF8">
    <property type="entry name" value="ATP-DEPENDENT PROTEASE LA (LON) DOMAIN PROTEIN"/>
    <property type="match status" value="1"/>
</dbReference>
<feature type="domain" description="Lon N-terminal" evidence="1">
    <location>
        <begin position="18"/>
        <end position="215"/>
    </location>
</feature>
<evidence type="ECO:0000313" key="3">
    <source>
        <dbReference type="Proteomes" id="UP000315017"/>
    </source>
</evidence>
<protein>
    <submittedName>
        <fullName evidence="2">Lon protease</fullName>
        <ecNumber evidence="2">3.4.21.53</ecNumber>
    </submittedName>
</protein>
<accession>A0A517YMU7</accession>
<reference evidence="2 3" key="1">
    <citation type="submission" date="2019-02" db="EMBL/GenBank/DDBJ databases">
        <title>Deep-cultivation of Planctomycetes and their phenomic and genomic characterization uncovers novel biology.</title>
        <authorList>
            <person name="Wiegand S."/>
            <person name="Jogler M."/>
            <person name="Boedeker C."/>
            <person name="Pinto D."/>
            <person name="Vollmers J."/>
            <person name="Rivas-Marin E."/>
            <person name="Kohn T."/>
            <person name="Peeters S.H."/>
            <person name="Heuer A."/>
            <person name="Rast P."/>
            <person name="Oberbeckmann S."/>
            <person name="Bunk B."/>
            <person name="Jeske O."/>
            <person name="Meyerdierks A."/>
            <person name="Storesund J.E."/>
            <person name="Kallscheuer N."/>
            <person name="Luecker S."/>
            <person name="Lage O.M."/>
            <person name="Pohl T."/>
            <person name="Merkel B.J."/>
            <person name="Hornburger P."/>
            <person name="Mueller R.-W."/>
            <person name="Bruemmer F."/>
            <person name="Labrenz M."/>
            <person name="Spormann A.M."/>
            <person name="Op den Camp H."/>
            <person name="Overmann J."/>
            <person name="Amann R."/>
            <person name="Jetten M.S.M."/>
            <person name="Mascher T."/>
            <person name="Medema M.H."/>
            <person name="Devos D.P."/>
            <person name="Kaster A.-K."/>
            <person name="Ovreas L."/>
            <person name="Rohde M."/>
            <person name="Galperin M.Y."/>
            <person name="Jogler C."/>
        </authorList>
    </citation>
    <scope>NUCLEOTIDE SEQUENCE [LARGE SCALE GENOMIC DNA]</scope>
    <source>
        <strain evidence="2 3">ETA_A8</strain>
    </source>
</reference>
<dbReference type="KEGG" id="aagg:ETAA8_67150"/>
<dbReference type="Pfam" id="PF02190">
    <property type="entry name" value="LON_substr_bdg"/>
    <property type="match status" value="1"/>
</dbReference>
<evidence type="ECO:0000259" key="1">
    <source>
        <dbReference type="PROSITE" id="PS51787"/>
    </source>
</evidence>
<dbReference type="Gene3D" id="2.30.130.40">
    <property type="entry name" value="LON domain-like"/>
    <property type="match status" value="1"/>
</dbReference>
<dbReference type="InterPro" id="IPR015947">
    <property type="entry name" value="PUA-like_sf"/>
</dbReference>
<keyword evidence="3" id="KW-1185">Reference proteome</keyword>
<dbReference type="GO" id="GO:0004252">
    <property type="term" value="F:serine-type endopeptidase activity"/>
    <property type="evidence" value="ECO:0007669"/>
    <property type="project" value="UniProtKB-EC"/>
</dbReference>
<dbReference type="PROSITE" id="PS51787">
    <property type="entry name" value="LON_N"/>
    <property type="match status" value="1"/>
</dbReference>
<dbReference type="InterPro" id="IPR003111">
    <property type="entry name" value="Lon_prtase_N"/>
</dbReference>
<dbReference type="InterPro" id="IPR046336">
    <property type="entry name" value="Lon_prtase_N_sf"/>
</dbReference>
<gene>
    <name evidence="2" type="primary">lon</name>
    <name evidence="2" type="ORF">ETAA8_67150</name>
</gene>
<dbReference type="EC" id="3.4.21.53" evidence="2"/>
<dbReference type="AlphaFoldDB" id="A0A517YMU7"/>
<evidence type="ECO:0000313" key="2">
    <source>
        <dbReference type="EMBL" id="QDU31556.1"/>
    </source>
</evidence>